<evidence type="ECO:0000313" key="2">
    <source>
        <dbReference type="Proteomes" id="UP000092730"/>
    </source>
</evidence>
<name>A0AAJ8KC37_9TREE</name>
<dbReference type="GeneID" id="90824445"/>
<sequence>MRQLHIDEWQSTVLSQPVGLDLQRYFDRSTSLKIHKNWSFSGQDYTIKDEDGNVLLKSHGTISVFRQYIIKRTFNVYTPHCREKVFEVSTEYNFSPEPHEQGRMGSRTRFQDCLTGMNKQIVVDWNEICKKRGLISLRDDCRHDGTNDKMYGKGVPIGWLNDYETSFDIVHVLTSPFGLETATNTVDMTANVDYALLELTAICSESLTE</sequence>
<reference evidence="1" key="1">
    <citation type="submission" date="2013-07" db="EMBL/GenBank/DDBJ databases">
        <authorList>
            <consortium name="The Broad Institute Genome Sequencing Platform"/>
            <person name="Cuomo C."/>
            <person name="Litvintseva A."/>
            <person name="Chen Y."/>
            <person name="Heitman J."/>
            <person name="Sun S."/>
            <person name="Springer D."/>
            <person name="Dromer F."/>
            <person name="Young S.K."/>
            <person name="Zeng Q."/>
            <person name="Gargeya S."/>
            <person name="Fitzgerald M."/>
            <person name="Abouelleil A."/>
            <person name="Alvarado L."/>
            <person name="Berlin A.M."/>
            <person name="Chapman S.B."/>
            <person name="Dewar J."/>
            <person name="Goldberg J."/>
            <person name="Griggs A."/>
            <person name="Gujja S."/>
            <person name="Hansen M."/>
            <person name="Howarth C."/>
            <person name="Imamovic A."/>
            <person name="Larimer J."/>
            <person name="McCowan C."/>
            <person name="Murphy C."/>
            <person name="Pearson M."/>
            <person name="Priest M."/>
            <person name="Roberts A."/>
            <person name="Saif S."/>
            <person name="Shea T."/>
            <person name="Sykes S."/>
            <person name="Wortman J."/>
            <person name="Nusbaum C."/>
            <person name="Birren B."/>
        </authorList>
    </citation>
    <scope>NUCLEOTIDE SEQUENCE</scope>
    <source>
        <strain evidence="1">CBS 10118</strain>
    </source>
</reference>
<proteinExistence type="predicted"/>
<dbReference type="KEGG" id="kbi:90824445"/>
<dbReference type="RefSeq" id="XP_065726484.1">
    <property type="nucleotide sequence ID" value="XM_065870412.1"/>
</dbReference>
<keyword evidence="2" id="KW-1185">Reference proteome</keyword>
<gene>
    <name evidence="1" type="ORF">I302_107178</name>
</gene>
<protein>
    <submittedName>
        <fullName evidence="1">Uncharacterized protein</fullName>
    </submittedName>
</protein>
<reference evidence="1" key="2">
    <citation type="submission" date="2024-02" db="EMBL/GenBank/DDBJ databases">
        <title>Comparative genomics of Cryptococcus and Kwoniella reveals pathogenesis evolution and contrasting modes of karyotype evolution via chromosome fusion or intercentromeric recombination.</title>
        <authorList>
            <person name="Coelho M.A."/>
            <person name="David-Palma M."/>
            <person name="Shea T."/>
            <person name="Bowers K."/>
            <person name="McGinley-Smith S."/>
            <person name="Mohammad A.W."/>
            <person name="Gnirke A."/>
            <person name="Yurkov A.M."/>
            <person name="Nowrousian M."/>
            <person name="Sun S."/>
            <person name="Cuomo C.A."/>
            <person name="Heitman J."/>
        </authorList>
    </citation>
    <scope>NUCLEOTIDE SEQUENCE</scope>
    <source>
        <strain evidence="1">CBS 10118</strain>
    </source>
</reference>
<organism evidence="1 2">
    <name type="scientific">Kwoniella bestiolae CBS 10118</name>
    <dbReference type="NCBI Taxonomy" id="1296100"/>
    <lineage>
        <taxon>Eukaryota</taxon>
        <taxon>Fungi</taxon>
        <taxon>Dikarya</taxon>
        <taxon>Basidiomycota</taxon>
        <taxon>Agaricomycotina</taxon>
        <taxon>Tremellomycetes</taxon>
        <taxon>Tremellales</taxon>
        <taxon>Cryptococcaceae</taxon>
        <taxon>Kwoniella</taxon>
    </lineage>
</organism>
<dbReference type="Proteomes" id="UP000092730">
    <property type="component" value="Chromosome 5"/>
</dbReference>
<dbReference type="AlphaFoldDB" id="A0AAJ8KC37"/>
<evidence type="ECO:0000313" key="1">
    <source>
        <dbReference type="EMBL" id="WVW85141.1"/>
    </source>
</evidence>
<dbReference type="EMBL" id="CP144545">
    <property type="protein sequence ID" value="WVW85141.1"/>
    <property type="molecule type" value="Genomic_DNA"/>
</dbReference>
<accession>A0AAJ8KC37</accession>